<dbReference type="InterPro" id="IPR003313">
    <property type="entry name" value="AraC-bd"/>
</dbReference>
<dbReference type="PROSITE" id="PS00041">
    <property type="entry name" value="HTH_ARAC_FAMILY_1"/>
    <property type="match status" value="1"/>
</dbReference>
<dbReference type="InterPro" id="IPR037923">
    <property type="entry name" value="HTH-like"/>
</dbReference>
<comment type="caution">
    <text evidence="5">The sequence shown here is derived from an EMBL/GenBank/DDBJ whole genome shotgun (WGS) entry which is preliminary data.</text>
</comment>
<evidence type="ECO:0000259" key="4">
    <source>
        <dbReference type="PROSITE" id="PS01124"/>
    </source>
</evidence>
<dbReference type="InterPro" id="IPR009057">
    <property type="entry name" value="Homeodomain-like_sf"/>
</dbReference>
<dbReference type="EMBL" id="VNHS01000001">
    <property type="protein sequence ID" value="TYP79047.1"/>
    <property type="molecule type" value="Genomic_DNA"/>
</dbReference>
<dbReference type="PROSITE" id="PS01124">
    <property type="entry name" value="HTH_ARAC_FAMILY_2"/>
    <property type="match status" value="1"/>
</dbReference>
<keyword evidence="6" id="KW-1185">Reference proteome</keyword>
<dbReference type="Proteomes" id="UP000323257">
    <property type="component" value="Unassembled WGS sequence"/>
</dbReference>
<dbReference type="GO" id="GO:0043565">
    <property type="term" value="F:sequence-specific DNA binding"/>
    <property type="evidence" value="ECO:0007669"/>
    <property type="project" value="InterPro"/>
</dbReference>
<evidence type="ECO:0000256" key="3">
    <source>
        <dbReference type="ARBA" id="ARBA00023163"/>
    </source>
</evidence>
<dbReference type="Pfam" id="PF02311">
    <property type="entry name" value="AraC_binding"/>
    <property type="match status" value="1"/>
</dbReference>
<gene>
    <name evidence="5" type="ORF">BCM02_101162</name>
</gene>
<dbReference type="Pfam" id="PF12833">
    <property type="entry name" value="HTH_18"/>
    <property type="match status" value="1"/>
</dbReference>
<dbReference type="InterPro" id="IPR018060">
    <property type="entry name" value="HTH_AraC"/>
</dbReference>
<dbReference type="GO" id="GO:0003700">
    <property type="term" value="F:DNA-binding transcription factor activity"/>
    <property type="evidence" value="ECO:0007669"/>
    <property type="project" value="InterPro"/>
</dbReference>
<sequence length="284" mass="31853">MEIVMENVPGPAGQDPVKLRLLFYGLEHCPPRHAWGPGLRDAFIVHYVHRGRGQVHGNGQTYTLEAGSGFLIVPGKLIHYEADPHDPWTYSWIGFNGLEAHGLIARTGLSDAKPVFQAAAASYFERFHDECVSVAGQRGADLSYQSILYRFLAELVNAAEDATDARPAASKETYIRQAIEWIGHHYSQRITVEDIASRIGLNRTYLSSLFQARLGMSLQGYLLHVRMKQAVELLRQPELSISDVSRSVGYLDPFLFSKMFKKTVGHSPSFYRKQQLDARHPNGT</sequence>
<feature type="domain" description="HTH araC/xylS-type" evidence="4">
    <location>
        <begin position="176"/>
        <end position="274"/>
    </location>
</feature>
<dbReference type="Gene3D" id="2.60.120.280">
    <property type="entry name" value="Regulatory protein AraC"/>
    <property type="match status" value="1"/>
</dbReference>
<evidence type="ECO:0000313" key="6">
    <source>
        <dbReference type="Proteomes" id="UP000323257"/>
    </source>
</evidence>
<dbReference type="SUPFAM" id="SSF46689">
    <property type="entry name" value="Homeodomain-like"/>
    <property type="match status" value="2"/>
</dbReference>
<evidence type="ECO:0000256" key="1">
    <source>
        <dbReference type="ARBA" id="ARBA00023015"/>
    </source>
</evidence>
<proteinExistence type="predicted"/>
<dbReference type="PANTHER" id="PTHR43280:SF30">
    <property type="entry name" value="MMSAB OPERON REGULATORY PROTEIN"/>
    <property type="match status" value="1"/>
</dbReference>
<name>A0A5S5CJH3_9BACL</name>
<keyword evidence="3" id="KW-0804">Transcription</keyword>
<accession>A0A5S5CJH3</accession>
<dbReference type="PANTHER" id="PTHR43280">
    <property type="entry name" value="ARAC-FAMILY TRANSCRIPTIONAL REGULATOR"/>
    <property type="match status" value="1"/>
</dbReference>
<reference evidence="5 6" key="1">
    <citation type="submission" date="2019-07" db="EMBL/GenBank/DDBJ databases">
        <title>Genomic Encyclopedia of Type Strains, Phase III (KMG-III): the genomes of soil and plant-associated and newly described type strains.</title>
        <authorList>
            <person name="Whitman W."/>
        </authorList>
    </citation>
    <scope>NUCLEOTIDE SEQUENCE [LARGE SCALE GENOMIC DNA]</scope>
    <source>
        <strain evidence="5 6">BL24</strain>
    </source>
</reference>
<keyword evidence="1" id="KW-0805">Transcription regulation</keyword>
<evidence type="ECO:0000313" key="5">
    <source>
        <dbReference type="EMBL" id="TYP79047.1"/>
    </source>
</evidence>
<evidence type="ECO:0000256" key="2">
    <source>
        <dbReference type="ARBA" id="ARBA00023125"/>
    </source>
</evidence>
<dbReference type="SUPFAM" id="SSF51215">
    <property type="entry name" value="Regulatory protein AraC"/>
    <property type="match status" value="1"/>
</dbReference>
<keyword evidence="2" id="KW-0238">DNA-binding</keyword>
<dbReference type="AlphaFoldDB" id="A0A5S5CJH3"/>
<protein>
    <submittedName>
        <fullName evidence="5">Helix-turn-helix protein</fullName>
    </submittedName>
</protein>
<organism evidence="5 6">
    <name type="scientific">Paenibacillus methanolicus</name>
    <dbReference type="NCBI Taxonomy" id="582686"/>
    <lineage>
        <taxon>Bacteria</taxon>
        <taxon>Bacillati</taxon>
        <taxon>Bacillota</taxon>
        <taxon>Bacilli</taxon>
        <taxon>Bacillales</taxon>
        <taxon>Paenibacillaceae</taxon>
        <taxon>Paenibacillus</taxon>
    </lineage>
</organism>
<dbReference type="InterPro" id="IPR018062">
    <property type="entry name" value="HTH_AraC-typ_CS"/>
</dbReference>
<dbReference type="SMART" id="SM00342">
    <property type="entry name" value="HTH_ARAC"/>
    <property type="match status" value="1"/>
</dbReference>
<dbReference type="RefSeq" id="WP_246183131.1">
    <property type="nucleotide sequence ID" value="NZ_VNHS01000001.1"/>
</dbReference>
<dbReference type="Gene3D" id="1.10.10.60">
    <property type="entry name" value="Homeodomain-like"/>
    <property type="match status" value="2"/>
</dbReference>
<dbReference type="CDD" id="cd06986">
    <property type="entry name" value="cupin_MmsR-like_N"/>
    <property type="match status" value="1"/>
</dbReference>